<dbReference type="PANTHER" id="PTHR47320:SF1">
    <property type="entry name" value="BIFUNCTIONAL URIDYLYLTRANSFERASE_URIDYLYL-REMOVING ENZYME"/>
    <property type="match status" value="1"/>
</dbReference>
<dbReference type="GO" id="GO:0008081">
    <property type="term" value="F:phosphoric diester hydrolase activity"/>
    <property type="evidence" value="ECO:0007669"/>
    <property type="project" value="UniProtKB-UniRule"/>
</dbReference>
<dbReference type="HAMAP" id="MF_00277">
    <property type="entry name" value="PII_uridylyl_transf"/>
    <property type="match status" value="1"/>
</dbReference>
<dbReference type="GO" id="GO:0006808">
    <property type="term" value="P:regulation of nitrogen utilization"/>
    <property type="evidence" value="ECO:0007669"/>
    <property type="project" value="UniProtKB-UniRule"/>
</dbReference>
<evidence type="ECO:0000256" key="4">
    <source>
        <dbReference type="ARBA" id="ARBA00022801"/>
    </source>
</evidence>
<dbReference type="CDD" id="cd05401">
    <property type="entry name" value="NT_GlnE_GlnD_like"/>
    <property type="match status" value="1"/>
</dbReference>
<evidence type="ECO:0000256" key="3">
    <source>
        <dbReference type="ARBA" id="ARBA00022737"/>
    </source>
</evidence>
<dbReference type="Pfam" id="PF08335">
    <property type="entry name" value="GlnD_UR_UTase"/>
    <property type="match status" value="1"/>
</dbReference>
<keyword evidence="3" id="KW-0677">Repeat</keyword>
<dbReference type="SUPFAM" id="SSF81593">
    <property type="entry name" value="Nucleotidyltransferase substrate binding subunit/domain"/>
    <property type="match status" value="1"/>
</dbReference>
<comment type="catalytic activity">
    <reaction evidence="7">
        <text>[protein-PII]-uridylyl-L-tyrosine + H2O = [protein-PII]-L-tyrosine + UMP + H(+)</text>
        <dbReference type="Rhea" id="RHEA:48600"/>
        <dbReference type="Rhea" id="RHEA-COMP:12147"/>
        <dbReference type="Rhea" id="RHEA-COMP:12148"/>
        <dbReference type="ChEBI" id="CHEBI:15377"/>
        <dbReference type="ChEBI" id="CHEBI:15378"/>
        <dbReference type="ChEBI" id="CHEBI:46858"/>
        <dbReference type="ChEBI" id="CHEBI:57865"/>
        <dbReference type="ChEBI" id="CHEBI:90602"/>
    </reaction>
</comment>
<keyword evidence="9" id="KW-1185">Reference proteome</keyword>
<dbReference type="InterPro" id="IPR013546">
    <property type="entry name" value="PII_UdlTrfase/GS_AdlTrfase"/>
</dbReference>
<evidence type="ECO:0000256" key="7">
    <source>
        <dbReference type="HAMAP-Rule" id="MF_00277"/>
    </source>
</evidence>
<comment type="domain">
    <text evidence="7">Has four distinct domains: an N-terminal nucleotidyltransferase (NT) domain responsible for UTase activity, a central HD domain that encodes UR activity, and two C-terminal ACT domains that seem to have a role in glutamine sensing.</text>
</comment>
<keyword evidence="2 7" id="KW-0548">Nucleotidyltransferase</keyword>
<accession>A0A9X7I6G8</accession>
<comment type="catalytic activity">
    <reaction evidence="7">
        <text>[protein-PII]-L-tyrosine + UTP = [protein-PII]-uridylyl-L-tyrosine + diphosphate</text>
        <dbReference type="Rhea" id="RHEA:13673"/>
        <dbReference type="Rhea" id="RHEA-COMP:12147"/>
        <dbReference type="Rhea" id="RHEA-COMP:12148"/>
        <dbReference type="ChEBI" id="CHEBI:33019"/>
        <dbReference type="ChEBI" id="CHEBI:46398"/>
        <dbReference type="ChEBI" id="CHEBI:46858"/>
        <dbReference type="ChEBI" id="CHEBI:90602"/>
        <dbReference type="EC" id="2.7.7.59"/>
    </reaction>
</comment>
<sequence>MTAAQQAIQTYRQQKAAAEAAYRQNNRPTAYFRDHIAAAETLLQTLWQIHFPDSNDISLIAIGGFGRCELYPHSDWDLAIISTAPFSDGLQQQTAQFIQTLWDARLNPAIKSGSIEEILQSTQNDITGETAFLEARHLQGNPNLTAQLLNKLNTRRDTAAFIEAKLLEMEQRHTKSQGTGAQLEPNIKTCPGGLRDIHTLIWTAKAQGIDSNPTALVTAGVLTRTEAGMLAHGYRRLANIRIHLHLSADRPEDRLLFDYQSQVAESLGYTQPDIRGRSEALMHTFYRATKAIKQLNGILIPILKNHQTPGRLQHIHPIDSHYKRIGHQIAANDLALFEQNPEHIFTIIQTMQEQNITTIEPQTLRAWWAATRKINARFTQNPENRRRFIQFFKHGTGLTQTLRFLNLYGVLGRYLPAWEKITGLLQHDLFHIYPVDDHILTVVRNMRRLAIETHSHEMPEASAIMQAYPRPHILYTAALLHDIAKGRGGDHAKEGIKDAQQFAADHYYTDEESHLLAWLVENHLLMSTVAQKEDIQDPHVLQAFCRRIPTREYLDALYLLTIADIRGTNPKLWNTWRASLLQTLYHSTAAVLNSKNHDPERLPNRREQAAADQLTRAAVPLKNQQKLRRILGSAYYVRHQTREILWHTANLAYDTQSPAVRSRILPQSNSLQVMVFMPNGDRLFARLCRIFSSHRFDIQAARAFITEHDYILDTFILQLPDNLPPEEYPDRQSALEAELNSFIHGNTTVQKQSGRPHISRRIRHIPIPPTVIITPEEDYPGWHTIDIIAVNRPHLLADIAETFFAHNISLRYAKITTLDQRIEDSFITYSPSLQDPQTQNTLKQALIEVLTP</sequence>
<dbReference type="CDD" id="cd00077">
    <property type="entry name" value="HDc"/>
    <property type="match status" value="1"/>
</dbReference>
<dbReference type="AlphaFoldDB" id="A0A9X7I6G8"/>
<dbReference type="NCBIfam" id="TIGR01693">
    <property type="entry name" value="UTase_glnD"/>
    <property type="match status" value="1"/>
</dbReference>
<dbReference type="SUPFAM" id="SSF109604">
    <property type="entry name" value="HD-domain/PDEase-like"/>
    <property type="match status" value="1"/>
</dbReference>
<dbReference type="InterPro" id="IPR045865">
    <property type="entry name" value="ACT-like_dom_sf"/>
</dbReference>
<dbReference type="PIRSF" id="PIRSF006288">
    <property type="entry name" value="PII_uridyltransf"/>
    <property type="match status" value="1"/>
</dbReference>
<comment type="function">
    <text evidence="7">Modifies, by uridylylation and deuridylylation, the PII regulatory proteins (GlnB and homologs), in response to the nitrogen status of the cell that GlnD senses through the glutamine level. Under low glutamine levels, catalyzes the conversion of the PII proteins and UTP to PII-UMP and PPi, while under higher glutamine levels, GlnD hydrolyzes PII-UMP to PII and UMP (deuridylylation). Thus, controls uridylylation state and activity of the PII proteins, and plays an important role in the regulation of nitrogen metabolism.</text>
</comment>
<keyword evidence="1 7" id="KW-0808">Transferase</keyword>
<dbReference type="InterPro" id="IPR006674">
    <property type="entry name" value="HD_domain"/>
</dbReference>
<comment type="activity regulation">
    <text evidence="7">Uridylyltransferase (UTase) activity is inhibited by glutamine, while glutamine activates uridylyl-removing (UR) activity.</text>
</comment>
<dbReference type="PROSITE" id="PS51671">
    <property type="entry name" value="ACT"/>
    <property type="match status" value="2"/>
</dbReference>
<dbReference type="InterPro" id="IPR043519">
    <property type="entry name" value="NT_sf"/>
</dbReference>
<dbReference type="Gene3D" id="1.10.3210.10">
    <property type="entry name" value="Hypothetical protein af1432"/>
    <property type="match status" value="1"/>
</dbReference>
<dbReference type="RefSeq" id="WP_101755865.1">
    <property type="nucleotide sequence ID" value="NZ_CP136962.1"/>
</dbReference>
<dbReference type="PANTHER" id="PTHR47320">
    <property type="entry name" value="BIFUNCTIONAL URIDYLYLTRANSFERASE/URIDYLYL-REMOVING ENZYME"/>
    <property type="match status" value="1"/>
</dbReference>
<evidence type="ECO:0000256" key="6">
    <source>
        <dbReference type="ARBA" id="ARBA00023268"/>
    </source>
</evidence>
<keyword evidence="4 7" id="KW-0378">Hydrolase</keyword>
<dbReference type="EC" id="3.1.4.-" evidence="7"/>
<dbReference type="SUPFAM" id="SSF55021">
    <property type="entry name" value="ACT-like"/>
    <property type="match status" value="1"/>
</dbReference>
<dbReference type="InterPro" id="IPR003607">
    <property type="entry name" value="HD/PDEase_dom"/>
</dbReference>
<reference evidence="9" key="1">
    <citation type="submission" date="2017-12" db="EMBL/GenBank/DDBJ databases">
        <title>Phylogenetic diversity of female urinary microbiome.</title>
        <authorList>
            <person name="Thomas-White K."/>
            <person name="Wolfe A.J."/>
        </authorList>
    </citation>
    <scope>NUCLEOTIDE SEQUENCE [LARGE SCALE GENOMIC DNA]</scope>
    <source>
        <strain evidence="9">UMB0023</strain>
    </source>
</reference>
<dbReference type="EC" id="2.7.7.59" evidence="7"/>
<comment type="caution">
    <text evidence="7">Lacks conserved residue(s) required for the propagation of feature annotation.</text>
</comment>
<dbReference type="GO" id="GO:0008773">
    <property type="term" value="F:[protein-PII] uridylyltransferase activity"/>
    <property type="evidence" value="ECO:0007669"/>
    <property type="project" value="UniProtKB-UniRule"/>
</dbReference>
<protein>
    <recommendedName>
        <fullName evidence="7">Bifunctional uridylyltransferase/uridylyl-removing enzyme</fullName>
        <shortName evidence="7">UTase/UR</shortName>
    </recommendedName>
    <alternativeName>
        <fullName evidence="7">Bifunctional [protein-PII] modification enzyme</fullName>
    </alternativeName>
    <alternativeName>
        <fullName evidence="7">Bifunctional nitrogen sensor protein</fullName>
    </alternativeName>
    <domain>
        <recommendedName>
            <fullName evidence="7">[Protein-PII] uridylyltransferase</fullName>
            <shortName evidence="7">PII uridylyltransferase</shortName>
            <shortName evidence="7">UTase</shortName>
            <ecNumber evidence="7">2.7.7.59</ecNumber>
        </recommendedName>
    </domain>
    <domain>
        <recommendedName>
            <fullName evidence="7">[Protein-PII]-UMP uridylyl-removing enzyme</fullName>
            <shortName evidence="7">UR</shortName>
            <ecNumber evidence="7">3.1.4.-</ecNumber>
        </recommendedName>
    </domain>
</protein>
<dbReference type="Gene3D" id="1.20.120.330">
    <property type="entry name" value="Nucleotidyltransferases domain 2"/>
    <property type="match status" value="1"/>
</dbReference>
<keyword evidence="5 7" id="KW-0460">Magnesium</keyword>
<evidence type="ECO:0000313" key="8">
    <source>
        <dbReference type="EMBL" id="WOS98162.1"/>
    </source>
</evidence>
<dbReference type="PROSITE" id="PS51831">
    <property type="entry name" value="HD"/>
    <property type="match status" value="1"/>
</dbReference>
<name>A0A9X7I6G8_NEIPE</name>
<reference evidence="8 9" key="2">
    <citation type="submission" date="2023-10" db="EMBL/GenBank/DDBJ databases">
        <authorList>
            <person name="Choi B."/>
        </authorList>
    </citation>
    <scope>NUCLEOTIDE SEQUENCE [LARGE SCALE GENOMIC DNA]</scope>
    <source>
        <strain evidence="8 9">UMB0023</strain>
    </source>
</reference>
<evidence type="ECO:0000256" key="1">
    <source>
        <dbReference type="ARBA" id="ARBA00022679"/>
    </source>
</evidence>
<comment type="similarity">
    <text evidence="7">Belongs to the GlnD family.</text>
</comment>
<dbReference type="CDD" id="cd04900">
    <property type="entry name" value="ACT_UUR-like_1"/>
    <property type="match status" value="1"/>
</dbReference>
<evidence type="ECO:0000256" key="2">
    <source>
        <dbReference type="ARBA" id="ARBA00022695"/>
    </source>
</evidence>
<proteinExistence type="inferred from homology"/>
<gene>
    <name evidence="7 8" type="primary">glnD</name>
    <name evidence="8" type="ORF">CYJ98_000440</name>
</gene>
<feature type="region of interest" description="Uridylyltransferase" evidence="7">
    <location>
        <begin position="1"/>
        <end position="317"/>
    </location>
</feature>
<organism evidence="8 9">
    <name type="scientific">Neisseria perflava</name>
    <dbReference type="NCBI Taxonomy" id="33053"/>
    <lineage>
        <taxon>Bacteria</taxon>
        <taxon>Pseudomonadati</taxon>
        <taxon>Pseudomonadota</taxon>
        <taxon>Betaproteobacteria</taxon>
        <taxon>Neisseriales</taxon>
        <taxon>Neisseriaceae</taxon>
        <taxon>Neisseria</taxon>
    </lineage>
</organism>
<dbReference type="SUPFAM" id="SSF81301">
    <property type="entry name" value="Nucleotidyltransferase"/>
    <property type="match status" value="1"/>
</dbReference>
<dbReference type="Proteomes" id="UP000234781">
    <property type="component" value="Chromosome"/>
</dbReference>
<dbReference type="EMBL" id="CP136962">
    <property type="protein sequence ID" value="WOS98162.1"/>
    <property type="molecule type" value="Genomic_DNA"/>
</dbReference>
<dbReference type="InterPro" id="IPR002912">
    <property type="entry name" value="ACT_dom"/>
</dbReference>
<comment type="cofactor">
    <cofactor evidence="7">
        <name>Mg(2+)</name>
        <dbReference type="ChEBI" id="CHEBI:18420"/>
    </cofactor>
</comment>
<dbReference type="CDD" id="cd04899">
    <property type="entry name" value="ACT_ACR-UUR-like_2"/>
    <property type="match status" value="1"/>
</dbReference>
<evidence type="ECO:0000313" key="9">
    <source>
        <dbReference type="Proteomes" id="UP000234781"/>
    </source>
</evidence>
<keyword evidence="6 7" id="KW-0511">Multifunctional enzyme</keyword>
<dbReference type="Pfam" id="PF01966">
    <property type="entry name" value="HD"/>
    <property type="match status" value="1"/>
</dbReference>
<evidence type="ECO:0000256" key="5">
    <source>
        <dbReference type="ARBA" id="ARBA00022842"/>
    </source>
</evidence>
<dbReference type="SMART" id="SM00471">
    <property type="entry name" value="HDc"/>
    <property type="match status" value="1"/>
</dbReference>
<dbReference type="InterPro" id="IPR010043">
    <property type="entry name" value="UTase/UR"/>
</dbReference>